<sequence length="158" mass="17415">MDIEVLAVTAWSLWNNRNAVHHEDPGKQAATTVTEASRHMEEYCLAQAPSPPWPVHHPTSWSLPPPNIFKVNTDGAVLGQLDKGRCGIGVVIPYPLDAMEIEAKALDCVAIFAWVFGLHKIVLESIGFMLWLEPILPRFNRLSLALSLSGIVILLLTS</sequence>
<dbReference type="Proteomes" id="UP000594261">
    <property type="component" value="Chromosome 3"/>
</dbReference>
<dbReference type="Gramene" id="QL03p017785:mrna">
    <property type="protein sequence ID" value="QL03p017785:mrna:CDS:2"/>
    <property type="gene ID" value="QL03p017785"/>
</dbReference>
<reference evidence="1" key="2">
    <citation type="submission" date="2021-01" db="UniProtKB">
        <authorList>
            <consortium name="EnsemblPlants"/>
        </authorList>
    </citation>
    <scope>IDENTIFICATION</scope>
</reference>
<dbReference type="EnsemblPlants" id="QL03p017785:mrna">
    <property type="protein sequence ID" value="QL03p017785:mrna:CDS:2"/>
    <property type="gene ID" value="QL03p017785"/>
</dbReference>
<dbReference type="AlphaFoldDB" id="A0A7N2L6M2"/>
<protein>
    <submittedName>
        <fullName evidence="1">Uncharacterized protein</fullName>
    </submittedName>
</protein>
<organism evidence="1 2">
    <name type="scientific">Quercus lobata</name>
    <name type="common">Valley oak</name>
    <dbReference type="NCBI Taxonomy" id="97700"/>
    <lineage>
        <taxon>Eukaryota</taxon>
        <taxon>Viridiplantae</taxon>
        <taxon>Streptophyta</taxon>
        <taxon>Embryophyta</taxon>
        <taxon>Tracheophyta</taxon>
        <taxon>Spermatophyta</taxon>
        <taxon>Magnoliopsida</taxon>
        <taxon>eudicotyledons</taxon>
        <taxon>Gunneridae</taxon>
        <taxon>Pentapetalae</taxon>
        <taxon>rosids</taxon>
        <taxon>fabids</taxon>
        <taxon>Fagales</taxon>
        <taxon>Fagaceae</taxon>
        <taxon>Quercus</taxon>
    </lineage>
</organism>
<dbReference type="EMBL" id="LRBV02000003">
    <property type="status" value="NOT_ANNOTATED_CDS"/>
    <property type="molecule type" value="Genomic_DNA"/>
</dbReference>
<keyword evidence="2" id="KW-1185">Reference proteome</keyword>
<reference evidence="1 2" key="1">
    <citation type="journal article" date="2016" name="G3 (Bethesda)">
        <title>First Draft Assembly and Annotation of the Genome of a California Endemic Oak Quercus lobata Nee (Fagaceae).</title>
        <authorList>
            <person name="Sork V.L."/>
            <person name="Fitz-Gibbon S.T."/>
            <person name="Puiu D."/>
            <person name="Crepeau M."/>
            <person name="Gugger P.F."/>
            <person name="Sherman R."/>
            <person name="Stevens K."/>
            <person name="Langley C.H."/>
            <person name="Pellegrini M."/>
            <person name="Salzberg S.L."/>
        </authorList>
    </citation>
    <scope>NUCLEOTIDE SEQUENCE [LARGE SCALE GENOMIC DNA]</scope>
    <source>
        <strain evidence="1 2">cv. SW786</strain>
    </source>
</reference>
<name>A0A7N2L6M2_QUELO</name>
<proteinExistence type="predicted"/>
<dbReference type="InParanoid" id="A0A7N2L6M2"/>
<accession>A0A7N2L6M2</accession>
<evidence type="ECO:0000313" key="2">
    <source>
        <dbReference type="Proteomes" id="UP000594261"/>
    </source>
</evidence>
<evidence type="ECO:0000313" key="1">
    <source>
        <dbReference type="EnsemblPlants" id="QL03p017785:mrna:CDS:2"/>
    </source>
</evidence>